<dbReference type="Proteomes" id="UP001445335">
    <property type="component" value="Unassembled WGS sequence"/>
</dbReference>
<gene>
    <name evidence="1" type="ORF">WJX81_004890</name>
</gene>
<proteinExistence type="predicted"/>
<evidence type="ECO:0000313" key="1">
    <source>
        <dbReference type="EMBL" id="KAK9839831.1"/>
    </source>
</evidence>
<dbReference type="EMBL" id="JALJOU010000014">
    <property type="protein sequence ID" value="KAK9839831.1"/>
    <property type="molecule type" value="Genomic_DNA"/>
</dbReference>
<dbReference type="AlphaFoldDB" id="A0AAW1S336"/>
<accession>A0AAW1S336</accession>
<comment type="caution">
    <text evidence="1">The sequence shown here is derived from an EMBL/GenBank/DDBJ whole genome shotgun (WGS) entry which is preliminary data.</text>
</comment>
<keyword evidence="2" id="KW-1185">Reference proteome</keyword>
<sequence length="309" mass="33659">MVALTENGADTGPQSDAYQKLNADAKRKLLWSNIDGSAYADEALPMSDPSLLATLPLVWPPYLKKTFLNGGDELEPGRIKVIHTYGSTAKVALQFAPTAGGAARYTGVYGSDCSGLARISMARLAFDSFTPGMALKVLVNGRPSINMVAMYSLDGQGKDRNLFSNTWSHFLAKPASFPLKVVGAAFHMALPLISSERSGRPLDEEHMPLLEGAQVGPDGAPVNVVRAPHQLLYKPTPEVTRLYAPHMAADIRVALRKIPAGTVLWEVWAKPSEAAPEERIGRIVTESEFVTSKYGDEKLYFQHQRHRGD</sequence>
<reference evidence="1 2" key="1">
    <citation type="journal article" date="2024" name="Nat. Commun.">
        <title>Phylogenomics reveals the evolutionary origins of lichenization in chlorophyte algae.</title>
        <authorList>
            <person name="Puginier C."/>
            <person name="Libourel C."/>
            <person name="Otte J."/>
            <person name="Skaloud P."/>
            <person name="Haon M."/>
            <person name="Grisel S."/>
            <person name="Petersen M."/>
            <person name="Berrin J.G."/>
            <person name="Delaux P.M."/>
            <person name="Dal Grande F."/>
            <person name="Keller J."/>
        </authorList>
    </citation>
    <scope>NUCLEOTIDE SEQUENCE [LARGE SCALE GENOMIC DNA]</scope>
    <source>
        <strain evidence="1 2">SAG 245.80</strain>
    </source>
</reference>
<evidence type="ECO:0000313" key="2">
    <source>
        <dbReference type="Proteomes" id="UP001445335"/>
    </source>
</evidence>
<protein>
    <submittedName>
        <fullName evidence="1">Uncharacterized protein</fullName>
    </submittedName>
</protein>
<organism evidence="1 2">
    <name type="scientific">Elliptochloris bilobata</name>
    <dbReference type="NCBI Taxonomy" id="381761"/>
    <lineage>
        <taxon>Eukaryota</taxon>
        <taxon>Viridiplantae</taxon>
        <taxon>Chlorophyta</taxon>
        <taxon>core chlorophytes</taxon>
        <taxon>Trebouxiophyceae</taxon>
        <taxon>Trebouxiophyceae incertae sedis</taxon>
        <taxon>Elliptochloris clade</taxon>
        <taxon>Elliptochloris</taxon>
    </lineage>
</organism>
<name>A0AAW1S336_9CHLO</name>